<evidence type="ECO:0000313" key="2">
    <source>
        <dbReference type="Proteomes" id="UP000324748"/>
    </source>
</evidence>
<dbReference type="Proteomes" id="UP000324748">
    <property type="component" value="Unassembled WGS sequence"/>
</dbReference>
<comment type="caution">
    <text evidence="1">The sequence shown here is derived from an EMBL/GenBank/DDBJ whole genome shotgun (WGS) entry which is preliminary data.</text>
</comment>
<gene>
    <name evidence="1" type="ORF">PGT21_009583</name>
</gene>
<proteinExistence type="predicted"/>
<evidence type="ECO:0000313" key="1">
    <source>
        <dbReference type="EMBL" id="KAA1070358.1"/>
    </source>
</evidence>
<dbReference type="EMBL" id="VSWC01000171">
    <property type="protein sequence ID" value="KAA1070358.1"/>
    <property type="molecule type" value="Genomic_DNA"/>
</dbReference>
<sequence>MTCSANSPSEFEKIVTNLLRPPFGLKATPDLKKNDAEAKDGAPPEAASVVCPREGLKFRIEPIIRCHDKPLNRLEVIRITGNVVKLFNGNEYIAMADECSVAHQASNLLHQSATRWTTRSTIAQETFGQTPRRFLMPQDLPLIHYPPRSPLPLDCNRCPPRPCLLDCQMVAHERRHRRPYNALLSPRQTSASEPRGPLRDILQMIDLKSLGDPDFCSRSRRLFFNSGLWDLVFLSNRKDYQINQNRTQGIMSKLKVTAHKLLLKSEFELHLNRIKKFLNTPASFSSMSLFML</sequence>
<dbReference type="OrthoDB" id="367221at2759"/>
<organism evidence="1 2">
    <name type="scientific">Puccinia graminis f. sp. tritici</name>
    <dbReference type="NCBI Taxonomy" id="56615"/>
    <lineage>
        <taxon>Eukaryota</taxon>
        <taxon>Fungi</taxon>
        <taxon>Dikarya</taxon>
        <taxon>Basidiomycota</taxon>
        <taxon>Pucciniomycotina</taxon>
        <taxon>Pucciniomycetes</taxon>
        <taxon>Pucciniales</taxon>
        <taxon>Pucciniaceae</taxon>
        <taxon>Puccinia</taxon>
    </lineage>
</organism>
<protein>
    <submittedName>
        <fullName evidence="1">Uncharacterized protein</fullName>
    </submittedName>
</protein>
<reference evidence="1 2" key="1">
    <citation type="submission" date="2019-05" db="EMBL/GenBank/DDBJ databases">
        <title>Emergence of the Ug99 lineage of the wheat stem rust pathogen through somatic hybridization.</title>
        <authorList>
            <person name="Li F."/>
            <person name="Upadhyaya N.M."/>
            <person name="Sperschneider J."/>
            <person name="Matny O."/>
            <person name="Nguyen-Phuc H."/>
            <person name="Mago R."/>
            <person name="Raley C."/>
            <person name="Miller M.E."/>
            <person name="Silverstein K.A.T."/>
            <person name="Henningsen E."/>
            <person name="Hirsch C.D."/>
            <person name="Visser B."/>
            <person name="Pretorius Z.A."/>
            <person name="Steffenson B.J."/>
            <person name="Schwessinger B."/>
            <person name="Dodds P.N."/>
            <person name="Figueroa M."/>
        </authorList>
    </citation>
    <scope>NUCLEOTIDE SEQUENCE [LARGE SCALE GENOMIC DNA]</scope>
    <source>
        <strain evidence="1">21-0</strain>
    </source>
</reference>
<accession>A0A5B0M323</accession>
<dbReference type="AlphaFoldDB" id="A0A5B0M323"/>
<name>A0A5B0M323_PUCGR</name>
<keyword evidence="2" id="KW-1185">Reference proteome</keyword>